<dbReference type="InterPro" id="IPR007387">
    <property type="entry name" value="TRAP_DctQ"/>
</dbReference>
<protein>
    <submittedName>
        <fullName evidence="11">TRAP-type C4-dicarboxylate transport system permease small subunit</fullName>
    </submittedName>
</protein>
<evidence type="ECO:0000256" key="4">
    <source>
        <dbReference type="ARBA" id="ARBA00022519"/>
    </source>
</evidence>
<sequence length="167" mass="19005">MANIVEKAEKILNKIVDIQQFISNMFLIFIMVMITLDVAGRNFLNKPLKGTYEMTELGAALLVFFALAITHRHGDHITIDFLVDRFSTKAKHVLNGVIEIVITFTLLFMARHIFDNGLRFMERKTTTSDLALSIHPFLFVISFTLVIFALTAIFKAVTHFSLVVNKK</sequence>
<keyword evidence="7 9" id="KW-0472">Membrane</keyword>
<keyword evidence="3" id="KW-1003">Cell membrane</keyword>
<evidence type="ECO:0000256" key="2">
    <source>
        <dbReference type="ARBA" id="ARBA00022448"/>
    </source>
</evidence>
<reference evidence="11 12" key="1">
    <citation type="submission" date="2021-01" db="EMBL/GenBank/DDBJ databases">
        <title>Genomic Encyclopedia of Type Strains, Phase IV (KMG-IV): sequencing the most valuable type-strain genomes for metagenomic binning, comparative biology and taxonomic classification.</title>
        <authorList>
            <person name="Goeker M."/>
        </authorList>
    </citation>
    <scope>NUCLEOTIDE SEQUENCE [LARGE SCALE GENOMIC DNA]</scope>
    <source>
        <strain evidence="11 12">DSM 105453</strain>
    </source>
</reference>
<dbReference type="PANTHER" id="PTHR35011">
    <property type="entry name" value="2,3-DIKETO-L-GULONATE TRAP TRANSPORTER SMALL PERMEASE PROTEIN YIAM"/>
    <property type="match status" value="1"/>
</dbReference>
<keyword evidence="6 9" id="KW-1133">Transmembrane helix</keyword>
<evidence type="ECO:0000256" key="3">
    <source>
        <dbReference type="ARBA" id="ARBA00022475"/>
    </source>
</evidence>
<accession>A0ABS2R7U1</accession>
<keyword evidence="5 9" id="KW-0812">Transmembrane</keyword>
<feature type="domain" description="Tripartite ATP-independent periplasmic transporters DctQ component" evidence="10">
    <location>
        <begin position="30"/>
        <end position="156"/>
    </location>
</feature>
<keyword evidence="4" id="KW-0997">Cell inner membrane</keyword>
<dbReference type="Proteomes" id="UP000823485">
    <property type="component" value="Unassembled WGS sequence"/>
</dbReference>
<name>A0ABS2R7U1_9BACI</name>
<evidence type="ECO:0000313" key="12">
    <source>
        <dbReference type="Proteomes" id="UP000823485"/>
    </source>
</evidence>
<evidence type="ECO:0000256" key="5">
    <source>
        <dbReference type="ARBA" id="ARBA00022692"/>
    </source>
</evidence>
<evidence type="ECO:0000256" key="1">
    <source>
        <dbReference type="ARBA" id="ARBA00004429"/>
    </source>
</evidence>
<evidence type="ECO:0000256" key="8">
    <source>
        <dbReference type="ARBA" id="ARBA00038436"/>
    </source>
</evidence>
<evidence type="ECO:0000256" key="7">
    <source>
        <dbReference type="ARBA" id="ARBA00023136"/>
    </source>
</evidence>
<comment type="caution">
    <text evidence="11">The sequence shown here is derived from an EMBL/GenBank/DDBJ whole genome shotgun (WGS) entry which is preliminary data.</text>
</comment>
<dbReference type="InterPro" id="IPR055348">
    <property type="entry name" value="DctQ"/>
</dbReference>
<dbReference type="RefSeq" id="WP_077112623.1">
    <property type="nucleotide sequence ID" value="NZ_JAFBFH010000008.1"/>
</dbReference>
<dbReference type="Pfam" id="PF04290">
    <property type="entry name" value="DctQ"/>
    <property type="match status" value="1"/>
</dbReference>
<organism evidence="11 12">
    <name type="scientific">Siminovitchia thermophila</name>
    <dbReference type="NCBI Taxonomy" id="1245522"/>
    <lineage>
        <taxon>Bacteria</taxon>
        <taxon>Bacillati</taxon>
        <taxon>Bacillota</taxon>
        <taxon>Bacilli</taxon>
        <taxon>Bacillales</taxon>
        <taxon>Bacillaceae</taxon>
        <taxon>Siminovitchia</taxon>
    </lineage>
</organism>
<keyword evidence="2" id="KW-0813">Transport</keyword>
<feature type="transmembrane region" description="Helical" evidence="9">
    <location>
        <begin position="21"/>
        <end position="40"/>
    </location>
</feature>
<evidence type="ECO:0000259" key="10">
    <source>
        <dbReference type="Pfam" id="PF04290"/>
    </source>
</evidence>
<evidence type="ECO:0000256" key="6">
    <source>
        <dbReference type="ARBA" id="ARBA00022989"/>
    </source>
</evidence>
<feature type="transmembrane region" description="Helical" evidence="9">
    <location>
        <begin position="52"/>
        <end position="71"/>
    </location>
</feature>
<evidence type="ECO:0000256" key="9">
    <source>
        <dbReference type="SAM" id="Phobius"/>
    </source>
</evidence>
<keyword evidence="12" id="KW-1185">Reference proteome</keyword>
<gene>
    <name evidence="11" type="ORF">JOC94_001618</name>
</gene>
<dbReference type="PANTHER" id="PTHR35011:SF10">
    <property type="entry name" value="TRAP TRANSPORTER SMALL PERMEASE PROTEIN"/>
    <property type="match status" value="1"/>
</dbReference>
<proteinExistence type="inferred from homology"/>
<comment type="subcellular location">
    <subcellularLocation>
        <location evidence="1">Cell inner membrane</location>
        <topology evidence="1">Multi-pass membrane protein</topology>
    </subcellularLocation>
</comment>
<feature type="transmembrane region" description="Helical" evidence="9">
    <location>
        <begin position="134"/>
        <end position="157"/>
    </location>
</feature>
<comment type="similarity">
    <text evidence="8">Belongs to the TRAP transporter small permease family.</text>
</comment>
<evidence type="ECO:0000313" key="11">
    <source>
        <dbReference type="EMBL" id="MBM7714646.1"/>
    </source>
</evidence>
<feature type="transmembrane region" description="Helical" evidence="9">
    <location>
        <begin position="92"/>
        <end position="114"/>
    </location>
</feature>
<dbReference type="EMBL" id="JAFBFH010000008">
    <property type="protein sequence ID" value="MBM7714646.1"/>
    <property type="molecule type" value="Genomic_DNA"/>
</dbReference>